<name>A0ACB9H015_CICIN</name>
<organism evidence="1 2">
    <name type="scientific">Cichorium intybus</name>
    <name type="common">Chicory</name>
    <dbReference type="NCBI Taxonomy" id="13427"/>
    <lineage>
        <taxon>Eukaryota</taxon>
        <taxon>Viridiplantae</taxon>
        <taxon>Streptophyta</taxon>
        <taxon>Embryophyta</taxon>
        <taxon>Tracheophyta</taxon>
        <taxon>Spermatophyta</taxon>
        <taxon>Magnoliopsida</taxon>
        <taxon>eudicotyledons</taxon>
        <taxon>Gunneridae</taxon>
        <taxon>Pentapetalae</taxon>
        <taxon>asterids</taxon>
        <taxon>campanulids</taxon>
        <taxon>Asterales</taxon>
        <taxon>Asteraceae</taxon>
        <taxon>Cichorioideae</taxon>
        <taxon>Cichorieae</taxon>
        <taxon>Cichoriinae</taxon>
        <taxon>Cichorium</taxon>
    </lineage>
</organism>
<protein>
    <submittedName>
        <fullName evidence="1">Uncharacterized protein</fullName>
    </submittedName>
</protein>
<gene>
    <name evidence="1" type="ORF">L2E82_01839</name>
</gene>
<dbReference type="Proteomes" id="UP001055811">
    <property type="component" value="Linkage Group LG01"/>
</dbReference>
<evidence type="ECO:0000313" key="2">
    <source>
        <dbReference type="Proteomes" id="UP001055811"/>
    </source>
</evidence>
<comment type="caution">
    <text evidence="1">The sequence shown here is derived from an EMBL/GenBank/DDBJ whole genome shotgun (WGS) entry which is preliminary data.</text>
</comment>
<proteinExistence type="predicted"/>
<sequence>MGSFRHNNGICPEPEPDTGGWGVQIDESEFPVMKKKPSRAYLTWEDIGVSVSSSNSVGKEEILTGVTGYAKPGEIVAIMGPSGCGKSTLLDSLAGRSASNIRCSTGRVLINGRQQRLTHGTMAYMAQEQNLTWTLTVKETVYYSAELQLPKLMPKSEKRQRADRTIREMGLQDCVNTRIGGWGNKGLSGGQRRRLSICLELLTHPKILLLDEPTSGLDSAASYYVMKQIVKLTHEYQMTVVVAIHQPSSQVFGFFDSLCLLSLGKEIYFGHTFAANQFFAVHGFPCPDQQSPADHYLMTINTDFNDQDTVGENNPVEQVIDKLAESYKSSDIYKNVRCEIATLCRSEGDVIERKGSLQANFFTQCLVLSERSFINMYRDLGYYWLRLGIYIGLGLALGSLFYQIGSGYDSIGARISMIMFIAAFLTLLAIGGFPSFVEEMKVFHWERLNGHYGVGAYVISHAISSTPYLIAISVIPGAIAYWLIGLQQDPSLFIYFVLVVFVSMLWVECLMMLVAAIVPTLLMGIISGAGIIGLMILGAGFFRLPNDLPYFFWKYPMYYISIHRYALQGLYKNEFKGLKFPEYLGGPVTIDGEMVLSSALHIEMGHSKWIDLGIMFAMAVAYRIMLFCTIKAIERVRPIIKASMSCSTLRS</sequence>
<reference evidence="2" key="1">
    <citation type="journal article" date="2022" name="Mol. Ecol. Resour.">
        <title>The genomes of chicory, endive, great burdock and yacon provide insights into Asteraceae palaeo-polyploidization history and plant inulin production.</title>
        <authorList>
            <person name="Fan W."/>
            <person name="Wang S."/>
            <person name="Wang H."/>
            <person name="Wang A."/>
            <person name="Jiang F."/>
            <person name="Liu H."/>
            <person name="Zhao H."/>
            <person name="Xu D."/>
            <person name="Zhang Y."/>
        </authorList>
    </citation>
    <scope>NUCLEOTIDE SEQUENCE [LARGE SCALE GENOMIC DNA]</scope>
    <source>
        <strain evidence="2">cv. Punajuju</strain>
    </source>
</reference>
<dbReference type="EMBL" id="CM042009">
    <property type="protein sequence ID" value="KAI3789052.1"/>
    <property type="molecule type" value="Genomic_DNA"/>
</dbReference>
<accession>A0ACB9H015</accession>
<reference evidence="1 2" key="2">
    <citation type="journal article" date="2022" name="Mol. Ecol. Resour.">
        <title>The genomes of chicory, endive, great burdock and yacon provide insights into Asteraceae paleo-polyploidization history and plant inulin production.</title>
        <authorList>
            <person name="Fan W."/>
            <person name="Wang S."/>
            <person name="Wang H."/>
            <person name="Wang A."/>
            <person name="Jiang F."/>
            <person name="Liu H."/>
            <person name="Zhao H."/>
            <person name="Xu D."/>
            <person name="Zhang Y."/>
        </authorList>
    </citation>
    <scope>NUCLEOTIDE SEQUENCE [LARGE SCALE GENOMIC DNA]</scope>
    <source>
        <strain evidence="2">cv. Punajuju</strain>
        <tissue evidence="1">Leaves</tissue>
    </source>
</reference>
<keyword evidence="2" id="KW-1185">Reference proteome</keyword>
<evidence type="ECO:0000313" key="1">
    <source>
        <dbReference type="EMBL" id="KAI3789052.1"/>
    </source>
</evidence>